<dbReference type="Gene3D" id="3.40.50.2000">
    <property type="entry name" value="Glycogen Phosphorylase B"/>
    <property type="match status" value="1"/>
</dbReference>
<organism evidence="2 3">
    <name type="scientific">Brachybacterium tyrofermentans</name>
    <dbReference type="NCBI Taxonomy" id="47848"/>
    <lineage>
        <taxon>Bacteria</taxon>
        <taxon>Bacillati</taxon>
        <taxon>Actinomycetota</taxon>
        <taxon>Actinomycetes</taxon>
        <taxon>Micrococcales</taxon>
        <taxon>Dermabacteraceae</taxon>
        <taxon>Brachybacterium</taxon>
    </lineage>
</organism>
<sequence length="376" mass="40282">MSDEPVLLLVQSDPVGVDGRTRWFDRKTISGLRMFALGWPGRIVVSAPSSSGGGTALGEAVPSDELEFDLLLDRAPSDAAALVDPAVVLALHAPANYALSAWDPTRTVFTLENGLRQRLRVELLQARSALSRARITAGIVRRAPAFHRSIRRAAGVQCNGYASWSAHRHLSGSPMLFFDHRVPGEVIAASRAVEPSTEAPIRLGFSGRHIPIKGPHHAVRLVAELRARGLDATMTMYGDGALRPEIERAAGPGVTFAGALPFAEEWIPSVRENVDLMVLPYPQADPAGTYLESFALGVPVLGFAHEAFSPFARDHGAGWEVPVGDTAALADTVQELGATPQMLTAAGTKALDFMRCHASEDEFAARVAHLRDVAQV</sequence>
<dbReference type="Pfam" id="PF13692">
    <property type="entry name" value="Glyco_trans_1_4"/>
    <property type="match status" value="1"/>
</dbReference>
<evidence type="ECO:0000313" key="3">
    <source>
        <dbReference type="Proteomes" id="UP001595937"/>
    </source>
</evidence>
<protein>
    <recommendedName>
        <fullName evidence="1">D-inositol 3-phosphate glycosyltransferase</fullName>
    </recommendedName>
</protein>
<dbReference type="GeneID" id="303297506"/>
<proteinExistence type="predicted"/>
<keyword evidence="2" id="KW-0808">Transferase</keyword>
<dbReference type="InterPro" id="IPR050194">
    <property type="entry name" value="Glycosyltransferase_grp1"/>
</dbReference>
<dbReference type="PANTHER" id="PTHR45947:SF3">
    <property type="entry name" value="SULFOQUINOVOSYL TRANSFERASE SQD2"/>
    <property type="match status" value="1"/>
</dbReference>
<dbReference type="EMBL" id="JBHSLN010000020">
    <property type="protein sequence ID" value="MFC5297329.1"/>
    <property type="molecule type" value="Genomic_DNA"/>
</dbReference>
<evidence type="ECO:0000256" key="1">
    <source>
        <dbReference type="ARBA" id="ARBA00021292"/>
    </source>
</evidence>
<evidence type="ECO:0000313" key="2">
    <source>
        <dbReference type="EMBL" id="MFC5297329.1"/>
    </source>
</evidence>
<comment type="caution">
    <text evidence="2">The sequence shown here is derived from an EMBL/GenBank/DDBJ whole genome shotgun (WGS) entry which is preliminary data.</text>
</comment>
<accession>A0ABW0FH01</accession>
<dbReference type="SUPFAM" id="SSF53756">
    <property type="entry name" value="UDP-Glycosyltransferase/glycogen phosphorylase"/>
    <property type="match status" value="1"/>
</dbReference>
<keyword evidence="3" id="KW-1185">Reference proteome</keyword>
<dbReference type="RefSeq" id="WP_343924217.1">
    <property type="nucleotide sequence ID" value="NZ_BAAAIR010000038.1"/>
</dbReference>
<reference evidence="3" key="1">
    <citation type="journal article" date="2019" name="Int. J. Syst. Evol. Microbiol.">
        <title>The Global Catalogue of Microorganisms (GCM) 10K type strain sequencing project: providing services to taxonomists for standard genome sequencing and annotation.</title>
        <authorList>
            <consortium name="The Broad Institute Genomics Platform"/>
            <consortium name="The Broad Institute Genome Sequencing Center for Infectious Disease"/>
            <person name="Wu L."/>
            <person name="Ma J."/>
        </authorList>
    </citation>
    <scope>NUCLEOTIDE SEQUENCE [LARGE SCALE GENOMIC DNA]</scope>
    <source>
        <strain evidence="3">CGMCC 1.16455</strain>
    </source>
</reference>
<keyword evidence="2" id="KW-0328">Glycosyltransferase</keyword>
<dbReference type="Proteomes" id="UP001595937">
    <property type="component" value="Unassembled WGS sequence"/>
</dbReference>
<gene>
    <name evidence="2" type="ORF">ACFPK8_07380</name>
</gene>
<dbReference type="PANTHER" id="PTHR45947">
    <property type="entry name" value="SULFOQUINOVOSYL TRANSFERASE SQD2"/>
    <property type="match status" value="1"/>
</dbReference>
<name>A0ABW0FH01_9MICO</name>
<dbReference type="GO" id="GO:0016757">
    <property type="term" value="F:glycosyltransferase activity"/>
    <property type="evidence" value="ECO:0007669"/>
    <property type="project" value="UniProtKB-KW"/>
</dbReference>